<dbReference type="EMBL" id="JAJKBJ010000019">
    <property type="protein sequence ID" value="MCL9685145.1"/>
    <property type="molecule type" value="Genomic_DNA"/>
</dbReference>
<reference evidence="1" key="1">
    <citation type="submission" date="2021-11" db="EMBL/GenBank/DDBJ databases">
        <title>Legionella maioricencis sp. nov., a new species isolated from hot water samples in Mallorca.</title>
        <authorList>
            <person name="Crespi S."/>
            <person name="Drasar V."/>
            <person name="Salva-Serra F."/>
            <person name="Jaen-Luchoro D."/>
            <person name="Pineiro-Iglesias B."/>
            <person name="Aliaga F."/>
            <person name="Fernandez-Juarez V."/>
            <person name="Coll G."/>
            <person name="Moore E.R.B."/>
            <person name="Bennasar-Figueras A."/>
        </authorList>
    </citation>
    <scope>NUCLEOTIDE SEQUENCE</scope>
    <source>
        <strain evidence="1">HCPI-6</strain>
    </source>
</reference>
<accession>A0A9X2IC71</accession>
<dbReference type="Proteomes" id="UP001139721">
    <property type="component" value="Unassembled WGS sequence"/>
</dbReference>
<sequence>MPKVTVDLNKALTVCPATIGMMPSSLSSQIEKYMSANTSDNVTIKLNNGETLKFLVHKENNKTVLSSVDNLASNCKDGVATEMLPEILTKLAEQQVHFTALQFPHAFMVKGRLSGMTYRAHFNHIVIYKDSSDNLNAGVIDSTINPIGVRNPIPVLGWLASNSIISGEELLQVKLTRLLGQPEAKTALQAMCDLPMANVISPILTYKQPSVGDKRCGIYTLNAMAELVNHILESDVVTTESITKTVTAAHQALNEPEMMKISYPVETGSEIKQVL</sequence>
<proteinExistence type="predicted"/>
<keyword evidence="2" id="KW-1185">Reference proteome</keyword>
<protein>
    <submittedName>
        <fullName evidence="1">Uncharacterized protein</fullName>
    </submittedName>
</protein>
<dbReference type="AlphaFoldDB" id="A0A9X2IC71"/>
<organism evidence="1 2">
    <name type="scientific">Legionella maioricensis</name>
    <dbReference type="NCBI Taxonomy" id="2896528"/>
    <lineage>
        <taxon>Bacteria</taxon>
        <taxon>Pseudomonadati</taxon>
        <taxon>Pseudomonadota</taxon>
        <taxon>Gammaproteobacteria</taxon>
        <taxon>Legionellales</taxon>
        <taxon>Legionellaceae</taxon>
        <taxon>Legionella</taxon>
    </lineage>
</organism>
<evidence type="ECO:0000313" key="1">
    <source>
        <dbReference type="EMBL" id="MCL9685145.1"/>
    </source>
</evidence>
<dbReference type="RefSeq" id="WP_250422948.1">
    <property type="nucleotide sequence ID" value="NZ_JAJKBJ010000019.1"/>
</dbReference>
<name>A0A9X2IC71_9GAMM</name>
<gene>
    <name evidence="1" type="ORF">LOX96_13645</name>
</gene>
<comment type="caution">
    <text evidence="1">The sequence shown here is derived from an EMBL/GenBank/DDBJ whole genome shotgun (WGS) entry which is preliminary data.</text>
</comment>
<evidence type="ECO:0000313" key="2">
    <source>
        <dbReference type="Proteomes" id="UP001139721"/>
    </source>
</evidence>